<dbReference type="InterPro" id="IPR023696">
    <property type="entry name" value="Ureohydrolase_dom_sf"/>
</dbReference>
<evidence type="ECO:0000256" key="3">
    <source>
        <dbReference type="ARBA" id="ARBA00022801"/>
    </source>
</evidence>
<dbReference type="SUPFAM" id="SSF52768">
    <property type="entry name" value="Arginase/deacetylase"/>
    <property type="match status" value="1"/>
</dbReference>
<dbReference type="InterPro" id="IPR006035">
    <property type="entry name" value="Ureohydrolase"/>
</dbReference>
<dbReference type="InterPro" id="IPR005925">
    <property type="entry name" value="Agmatinase-rel"/>
</dbReference>
<dbReference type="EC" id="3.5.3.11" evidence="5"/>
<dbReference type="PROSITE" id="PS01053">
    <property type="entry name" value="ARGINASE_1"/>
    <property type="match status" value="1"/>
</dbReference>
<evidence type="ECO:0000256" key="4">
    <source>
        <dbReference type="RuleBase" id="RU003684"/>
    </source>
</evidence>
<comment type="similarity">
    <text evidence="1">Belongs to the arginase family. Agmatinase subfamily.</text>
</comment>
<gene>
    <name evidence="5" type="primary">speB</name>
    <name evidence="5" type="ORF">LRP29_06655</name>
</gene>
<name>A0AB38TFQ8_9HYPH</name>
<protein>
    <submittedName>
        <fullName evidence="5">Agmatinase</fullName>
        <ecNumber evidence="5">3.5.3.11</ecNumber>
    </submittedName>
</protein>
<accession>A0AB38TFQ8</accession>
<dbReference type="GO" id="GO:0046872">
    <property type="term" value="F:metal ion binding"/>
    <property type="evidence" value="ECO:0007669"/>
    <property type="project" value="UniProtKB-KW"/>
</dbReference>
<evidence type="ECO:0000256" key="1">
    <source>
        <dbReference type="ARBA" id="ARBA00009227"/>
    </source>
</evidence>
<organism evidence="5 6">
    <name type="scientific">Mesorhizobium ciceri</name>
    <dbReference type="NCBI Taxonomy" id="39645"/>
    <lineage>
        <taxon>Bacteria</taxon>
        <taxon>Pseudomonadati</taxon>
        <taxon>Pseudomonadota</taxon>
        <taxon>Alphaproteobacteria</taxon>
        <taxon>Hyphomicrobiales</taxon>
        <taxon>Phyllobacteriaceae</taxon>
        <taxon>Mesorhizobium</taxon>
    </lineage>
</organism>
<dbReference type="AlphaFoldDB" id="A0AB38TFQ8"/>
<dbReference type="PANTHER" id="PTHR11358">
    <property type="entry name" value="ARGINASE/AGMATINASE"/>
    <property type="match status" value="1"/>
</dbReference>
<dbReference type="NCBIfam" id="TIGR01230">
    <property type="entry name" value="agmatinase"/>
    <property type="match status" value="1"/>
</dbReference>
<dbReference type="EMBL" id="CP088147">
    <property type="protein sequence ID" value="UTU53102.1"/>
    <property type="molecule type" value="Genomic_DNA"/>
</dbReference>
<keyword evidence="6" id="KW-1185">Reference proteome</keyword>
<evidence type="ECO:0000313" key="5">
    <source>
        <dbReference type="EMBL" id="UTU53102.1"/>
    </source>
</evidence>
<sequence length="368" mass="39376">MAWDDERLRALRNKYGEGDSGEPFDPKFRRMANKISSVPGSGAPYAGIPTFLDAPYRPIDHSNPDFGGIQVAIVGVPMDLGVTNRAGASFGPRALRAIERIGPYNHILDCMPVFDLRVADIGDVPFSSRYRLEQCHADIEAYLNNIVAADVIPLTVGGDHSITHPILKAVGRERPVGLIHIDAHCDTGGSFGQTRFHHGGPFRNAVLDGVLDPTRTIQIGIRGAAEYFWEFSYESGMTVIHGEDIPSVGIPAIIEKALQIVGDGPTYLSFDIDSLDPAFAPGTGTPEVGGLSTREVLEFLRGLKGIDLVGGDVVEVAPQFDATTNTAQAGAQVLFEILSLMVFSPSMAHKPGQGAIGSTTTVTTERQG</sequence>
<dbReference type="PROSITE" id="PS51409">
    <property type="entry name" value="ARGINASE_2"/>
    <property type="match status" value="1"/>
</dbReference>
<dbReference type="GO" id="GO:0033389">
    <property type="term" value="P:putrescine biosynthetic process from arginine, via agmatine"/>
    <property type="evidence" value="ECO:0007669"/>
    <property type="project" value="TreeGrafter"/>
</dbReference>
<dbReference type="InterPro" id="IPR020855">
    <property type="entry name" value="Ureohydrolase_Mn_BS"/>
</dbReference>
<keyword evidence="2" id="KW-0479">Metal-binding</keyword>
<proteinExistence type="inferred from homology"/>
<dbReference type="Proteomes" id="UP001060070">
    <property type="component" value="Chromosome"/>
</dbReference>
<dbReference type="GO" id="GO:0008783">
    <property type="term" value="F:agmatinase activity"/>
    <property type="evidence" value="ECO:0007669"/>
    <property type="project" value="UniProtKB-EC"/>
</dbReference>
<evidence type="ECO:0000256" key="2">
    <source>
        <dbReference type="ARBA" id="ARBA00022723"/>
    </source>
</evidence>
<reference evidence="5 6" key="1">
    <citation type="journal article" date="2022" name="Microbiol. Resour. Announc.">
        <title>Complete Genome Sequence of Mesorhizobium ciceri Strain R30, a Rhizobium Used as a Commercial Inoculant for Chickpea in Argentina.</title>
        <authorList>
            <person name="Foresto E."/>
            <person name="Revale S."/>
            <person name="Primo E."/>
            <person name="Nievas F."/>
            <person name="Carezzano E."/>
            <person name="Puente M."/>
            <person name="Alzari P."/>
            <person name="Mart M."/>
            <person name="Ben-Assaya M."/>
            <person name="Mornico D."/>
            <person name="Santoro M."/>
            <person name="Mart F."/>
            <person name="Giordano W."/>
            <person name="Bogino P."/>
        </authorList>
    </citation>
    <scope>NUCLEOTIDE SEQUENCE [LARGE SCALE GENOMIC DNA]</scope>
    <source>
        <strain evidence="5 6">R30</strain>
    </source>
</reference>
<evidence type="ECO:0000313" key="6">
    <source>
        <dbReference type="Proteomes" id="UP001060070"/>
    </source>
</evidence>
<keyword evidence="3 4" id="KW-0378">Hydrolase</keyword>
<dbReference type="Gene3D" id="3.40.800.10">
    <property type="entry name" value="Ureohydrolase domain"/>
    <property type="match status" value="1"/>
</dbReference>
<dbReference type="Pfam" id="PF00491">
    <property type="entry name" value="Arginase"/>
    <property type="match status" value="1"/>
</dbReference>
<dbReference type="RefSeq" id="WP_024505882.1">
    <property type="nucleotide sequence ID" value="NZ_CP088147.1"/>
</dbReference>
<dbReference type="CDD" id="cd11592">
    <property type="entry name" value="Agmatinase_PAH"/>
    <property type="match status" value="1"/>
</dbReference>
<dbReference type="PANTHER" id="PTHR11358:SF26">
    <property type="entry name" value="GUANIDINO ACID HYDROLASE, MITOCHONDRIAL"/>
    <property type="match status" value="1"/>
</dbReference>